<accession>A0AAE1AZJ6</accession>
<dbReference type="EMBL" id="JAWDGP010000875">
    <property type="protein sequence ID" value="KAK3796540.1"/>
    <property type="molecule type" value="Genomic_DNA"/>
</dbReference>
<name>A0AAE1AZJ6_9GAST</name>
<protein>
    <submittedName>
        <fullName evidence="2">Uncharacterized protein</fullName>
    </submittedName>
</protein>
<evidence type="ECO:0000313" key="2">
    <source>
        <dbReference type="EMBL" id="KAK3796540.1"/>
    </source>
</evidence>
<dbReference type="AlphaFoldDB" id="A0AAE1AZJ6"/>
<evidence type="ECO:0000256" key="1">
    <source>
        <dbReference type="SAM" id="MobiDB-lite"/>
    </source>
</evidence>
<gene>
    <name evidence="2" type="ORF">RRG08_003256</name>
</gene>
<feature type="region of interest" description="Disordered" evidence="1">
    <location>
        <begin position="30"/>
        <end position="53"/>
    </location>
</feature>
<reference evidence="2" key="1">
    <citation type="journal article" date="2023" name="G3 (Bethesda)">
        <title>A reference genome for the long-term kleptoplast-retaining sea slug Elysia crispata morphotype clarki.</title>
        <authorList>
            <person name="Eastman K.E."/>
            <person name="Pendleton A.L."/>
            <person name="Shaikh M.A."/>
            <person name="Suttiyut T."/>
            <person name="Ogas R."/>
            <person name="Tomko P."/>
            <person name="Gavelis G."/>
            <person name="Widhalm J.R."/>
            <person name="Wisecaver J.H."/>
        </authorList>
    </citation>
    <scope>NUCLEOTIDE SEQUENCE</scope>
    <source>
        <strain evidence="2">ECLA1</strain>
    </source>
</reference>
<proteinExistence type="predicted"/>
<feature type="compositionally biased region" description="Basic and acidic residues" evidence="1">
    <location>
        <begin position="30"/>
        <end position="43"/>
    </location>
</feature>
<feature type="compositionally biased region" description="Polar residues" evidence="1">
    <location>
        <begin position="44"/>
        <end position="53"/>
    </location>
</feature>
<comment type="caution">
    <text evidence="2">The sequence shown here is derived from an EMBL/GenBank/DDBJ whole genome shotgun (WGS) entry which is preliminary data.</text>
</comment>
<dbReference type="Proteomes" id="UP001283361">
    <property type="component" value="Unassembled WGS sequence"/>
</dbReference>
<sequence length="172" mass="19706">MSAQRGGGIGPNECAETYGIPKATLERHLDNSKKYGNKQETRKTSSSLQHHTLHQMTTQSSDVFGEVWLLRLIQLYIWTETVVPNPVIMLQKTSHAGSLRNRMIDFCLKKFEILSEYMKNDVLNADIPAHISMPWDSKAFSKKGKGVLEKKKSRGFDFKPIQNNVRKYKHEV</sequence>
<keyword evidence="3" id="KW-1185">Reference proteome</keyword>
<organism evidence="2 3">
    <name type="scientific">Elysia crispata</name>
    <name type="common">lettuce slug</name>
    <dbReference type="NCBI Taxonomy" id="231223"/>
    <lineage>
        <taxon>Eukaryota</taxon>
        <taxon>Metazoa</taxon>
        <taxon>Spiralia</taxon>
        <taxon>Lophotrochozoa</taxon>
        <taxon>Mollusca</taxon>
        <taxon>Gastropoda</taxon>
        <taxon>Heterobranchia</taxon>
        <taxon>Euthyneura</taxon>
        <taxon>Panpulmonata</taxon>
        <taxon>Sacoglossa</taxon>
        <taxon>Placobranchoidea</taxon>
        <taxon>Plakobranchidae</taxon>
        <taxon>Elysia</taxon>
    </lineage>
</organism>
<evidence type="ECO:0000313" key="3">
    <source>
        <dbReference type="Proteomes" id="UP001283361"/>
    </source>
</evidence>